<proteinExistence type="predicted"/>
<protein>
    <recommendedName>
        <fullName evidence="3">YD repeat-containing protein</fullName>
    </recommendedName>
</protein>
<dbReference type="EMBL" id="LWDV01000009">
    <property type="protein sequence ID" value="OCL26024.1"/>
    <property type="molecule type" value="Genomic_DNA"/>
</dbReference>
<reference evidence="1 2" key="2">
    <citation type="submission" date="2016-08" db="EMBL/GenBank/DDBJ databases">
        <title>Orenia metallireducens sp. nov. strain Z6, a Novel Metal-reducing Firmicute from the Deep Subsurface.</title>
        <authorList>
            <person name="Maxim B.I."/>
            <person name="Kenneth K."/>
            <person name="Flynn T.M."/>
            <person name="Oloughlin E.J."/>
            <person name="Locke R.A."/>
            <person name="Weber J.R."/>
            <person name="Egan S.M."/>
            <person name="Mackie R.I."/>
            <person name="Cann I.K."/>
        </authorList>
    </citation>
    <scope>NUCLEOTIDE SEQUENCE [LARGE SCALE GENOMIC DNA]</scope>
    <source>
        <strain evidence="1 2">Z6</strain>
    </source>
</reference>
<evidence type="ECO:0000313" key="1">
    <source>
        <dbReference type="EMBL" id="OCL26024.1"/>
    </source>
</evidence>
<comment type="caution">
    <text evidence="1">The sequence shown here is derived from an EMBL/GenBank/DDBJ whole genome shotgun (WGS) entry which is preliminary data.</text>
</comment>
<reference evidence="2" key="1">
    <citation type="submission" date="2016-07" db="EMBL/GenBank/DDBJ databases">
        <authorList>
            <person name="Florea S."/>
            <person name="Webb J.S."/>
            <person name="Jaromczyk J."/>
            <person name="Schardl C.L."/>
        </authorList>
    </citation>
    <scope>NUCLEOTIDE SEQUENCE [LARGE SCALE GENOMIC DNA]</scope>
    <source>
        <strain evidence="2">Z6</strain>
    </source>
</reference>
<sequence>MSRVYKNEELIVEFSYDGDDKRIKAIEHTHDGNSKETNFVYSVSGKVIFEDEQGAYTFYIFALNKQYAKINGIVGVSTEITYFHQDNLGSTKLMTDASGKVIMDQDYLPFGGDLARPNQIEVQNDSGESYKYTG</sequence>
<name>A0A1C0A732_9FIRM</name>
<dbReference type="AlphaFoldDB" id="A0A1C0A732"/>
<organism evidence="1 2">
    <name type="scientific">Orenia metallireducens</name>
    <dbReference type="NCBI Taxonomy" id="1413210"/>
    <lineage>
        <taxon>Bacteria</taxon>
        <taxon>Bacillati</taxon>
        <taxon>Bacillota</taxon>
        <taxon>Clostridia</taxon>
        <taxon>Halanaerobiales</taxon>
        <taxon>Halobacteroidaceae</taxon>
        <taxon>Orenia</taxon>
    </lineage>
</organism>
<dbReference type="Gene3D" id="2.180.10.10">
    <property type="entry name" value="RHS repeat-associated core"/>
    <property type="match status" value="1"/>
</dbReference>
<dbReference type="RefSeq" id="WP_068717428.1">
    <property type="nucleotide sequence ID" value="NZ_LWDV01000009.1"/>
</dbReference>
<accession>A0A1C0A732</accession>
<gene>
    <name evidence="1" type="ORF">U472_08350</name>
</gene>
<evidence type="ECO:0008006" key="3">
    <source>
        <dbReference type="Google" id="ProtNLM"/>
    </source>
</evidence>
<dbReference type="Proteomes" id="UP000093514">
    <property type="component" value="Unassembled WGS sequence"/>
</dbReference>
<evidence type="ECO:0000313" key="2">
    <source>
        <dbReference type="Proteomes" id="UP000093514"/>
    </source>
</evidence>
<keyword evidence="2" id="KW-1185">Reference proteome</keyword>
<dbReference type="OrthoDB" id="1899157at2"/>